<dbReference type="PANTHER" id="PTHR12170:SF2">
    <property type="entry name" value="E3 UBIQUITIN-PROTEIN TRANSFERASE MAEA"/>
    <property type="match status" value="1"/>
</dbReference>
<evidence type="ECO:0000256" key="2">
    <source>
        <dbReference type="ARBA" id="ARBA00004496"/>
    </source>
</evidence>
<accession>A0A813PSJ2</accession>
<evidence type="ECO:0000256" key="1">
    <source>
        <dbReference type="ARBA" id="ARBA00004109"/>
    </source>
</evidence>
<dbReference type="InterPro" id="IPR006594">
    <property type="entry name" value="LisH"/>
</dbReference>
<evidence type="ECO:0000259" key="12">
    <source>
        <dbReference type="PROSITE" id="PS50897"/>
    </source>
</evidence>
<dbReference type="InterPro" id="IPR024964">
    <property type="entry name" value="CTLH/CRA"/>
</dbReference>
<dbReference type="SMART" id="SM00668">
    <property type="entry name" value="CTLH"/>
    <property type="match status" value="1"/>
</dbReference>
<dbReference type="GO" id="GO:0008270">
    <property type="term" value="F:zinc ion binding"/>
    <property type="evidence" value="ECO:0007669"/>
    <property type="project" value="UniProtKB-KW"/>
</dbReference>
<dbReference type="EMBL" id="CAJNOJ010000006">
    <property type="protein sequence ID" value="CAF0759906.1"/>
    <property type="molecule type" value="Genomic_DNA"/>
</dbReference>
<evidence type="ECO:0000256" key="4">
    <source>
        <dbReference type="ARBA" id="ARBA00022490"/>
    </source>
</evidence>
<dbReference type="SMART" id="SM00757">
    <property type="entry name" value="CRA"/>
    <property type="match status" value="1"/>
</dbReference>
<evidence type="ECO:0000259" key="13">
    <source>
        <dbReference type="PROSITE" id="PS51867"/>
    </source>
</evidence>
<dbReference type="Pfam" id="PF15115">
    <property type="entry name" value="HDNR"/>
    <property type="match status" value="1"/>
</dbReference>
<dbReference type="Pfam" id="PF10607">
    <property type="entry name" value="CTLH"/>
    <property type="match status" value="1"/>
</dbReference>
<dbReference type="GO" id="GO:0043249">
    <property type="term" value="P:erythrocyte maturation"/>
    <property type="evidence" value="ECO:0007669"/>
    <property type="project" value="UniProtKB-KW"/>
</dbReference>
<proteinExistence type="predicted"/>
<feature type="domain" description="RING-Gid-type" evidence="13">
    <location>
        <begin position="344"/>
        <end position="413"/>
    </location>
</feature>
<evidence type="ECO:0000256" key="3">
    <source>
        <dbReference type="ARBA" id="ARBA00014384"/>
    </source>
</evidence>
<dbReference type="GO" id="GO:0034657">
    <property type="term" value="C:GID complex"/>
    <property type="evidence" value="ECO:0007669"/>
    <property type="project" value="TreeGrafter"/>
</dbReference>
<dbReference type="GO" id="GO:0043161">
    <property type="term" value="P:proteasome-mediated ubiquitin-dependent protein catabolic process"/>
    <property type="evidence" value="ECO:0007669"/>
    <property type="project" value="InterPro"/>
</dbReference>
<feature type="coiled-coil region" evidence="11">
    <location>
        <begin position="21"/>
        <end position="82"/>
    </location>
</feature>
<dbReference type="PROSITE" id="PS51867">
    <property type="entry name" value="ZF_RING_GID"/>
    <property type="match status" value="1"/>
</dbReference>
<feature type="zinc finger region" description="RING-Gid-type" evidence="10">
    <location>
        <begin position="344"/>
        <end position="413"/>
    </location>
</feature>
<reference evidence="14" key="1">
    <citation type="submission" date="2021-02" db="EMBL/GenBank/DDBJ databases">
        <authorList>
            <person name="Nowell W R."/>
        </authorList>
    </citation>
    <scope>NUCLEOTIDE SEQUENCE</scope>
</reference>
<organism evidence="14 15">
    <name type="scientific">Adineta ricciae</name>
    <name type="common">Rotifer</name>
    <dbReference type="NCBI Taxonomy" id="249248"/>
    <lineage>
        <taxon>Eukaryota</taxon>
        <taxon>Metazoa</taxon>
        <taxon>Spiralia</taxon>
        <taxon>Gnathifera</taxon>
        <taxon>Rotifera</taxon>
        <taxon>Eurotatoria</taxon>
        <taxon>Bdelloidea</taxon>
        <taxon>Adinetida</taxon>
        <taxon>Adinetidae</taxon>
        <taxon>Adineta</taxon>
    </lineage>
</organism>
<evidence type="ECO:0000256" key="9">
    <source>
        <dbReference type="ARBA" id="ARBA00029678"/>
    </source>
</evidence>
<dbReference type="GO" id="GO:0005737">
    <property type="term" value="C:cytoplasm"/>
    <property type="evidence" value="ECO:0007669"/>
    <property type="project" value="UniProtKB-SubCell"/>
</dbReference>
<dbReference type="OrthoDB" id="1933455at2759"/>
<keyword evidence="5" id="KW-0479">Metal-binding</keyword>
<dbReference type="InterPro" id="IPR045098">
    <property type="entry name" value="Fyv10_fam"/>
</dbReference>
<keyword evidence="4" id="KW-0963">Cytoplasm</keyword>
<keyword evidence="6 10" id="KW-0863">Zinc-finger</keyword>
<comment type="caution">
    <text evidence="14">The sequence shown here is derived from an EMBL/GenBank/DDBJ whole genome shotgun (WGS) entry which is preliminary data.</text>
</comment>
<dbReference type="PROSITE" id="PS50897">
    <property type="entry name" value="CTLH"/>
    <property type="match status" value="1"/>
</dbReference>
<dbReference type="Proteomes" id="UP000663852">
    <property type="component" value="Unassembled WGS sequence"/>
</dbReference>
<keyword evidence="8" id="KW-0265">Erythrocyte maturation</keyword>
<gene>
    <name evidence="14" type="ORF">EDS130_LOCUS2757</name>
</gene>
<dbReference type="InterPro" id="IPR006595">
    <property type="entry name" value="CTLH_C"/>
</dbReference>
<evidence type="ECO:0000256" key="10">
    <source>
        <dbReference type="PROSITE-ProRule" id="PRU01215"/>
    </source>
</evidence>
<evidence type="ECO:0000313" key="15">
    <source>
        <dbReference type="Proteomes" id="UP000663852"/>
    </source>
</evidence>
<dbReference type="GO" id="GO:0016363">
    <property type="term" value="C:nuclear matrix"/>
    <property type="evidence" value="ECO:0007669"/>
    <property type="project" value="UniProtKB-SubCell"/>
</dbReference>
<dbReference type="PROSITE" id="PS50896">
    <property type="entry name" value="LISH"/>
    <property type="match status" value="1"/>
</dbReference>
<dbReference type="PANTHER" id="PTHR12170">
    <property type="entry name" value="MACROPHAGE ERYTHROBLAST ATTACHER-RELATED"/>
    <property type="match status" value="1"/>
</dbReference>
<evidence type="ECO:0000256" key="8">
    <source>
        <dbReference type="ARBA" id="ARBA00023057"/>
    </source>
</evidence>
<evidence type="ECO:0000256" key="11">
    <source>
        <dbReference type="SAM" id="Coils"/>
    </source>
</evidence>
<evidence type="ECO:0000256" key="5">
    <source>
        <dbReference type="ARBA" id="ARBA00022723"/>
    </source>
</evidence>
<dbReference type="InterPro" id="IPR029369">
    <property type="entry name" value="HDNR"/>
</dbReference>
<dbReference type="AlphaFoldDB" id="A0A813PSJ2"/>
<dbReference type="InterPro" id="IPR013144">
    <property type="entry name" value="CRA_dom"/>
</dbReference>
<dbReference type="GO" id="GO:0061630">
    <property type="term" value="F:ubiquitin protein ligase activity"/>
    <property type="evidence" value="ECO:0007669"/>
    <property type="project" value="InterPro"/>
</dbReference>
<sequence>MFNVALDDVRVLEHATVKVPYETLNKRYRHAQKQIDRDSAQLLASVGELDRSTQSATTLETLKRVLERAITLKRKARELRDDEIECLQAVKRRVDHLKEYDKSSLSKMEIWRRQRYERILVDFLFRTRCFETAQALAKATGIELKIKCLSTRSLPTSLIRVDKTVDKYFLEQSRHYFLQLVNSEIYLAGREIEDSLMRRDVSKCLAWFNENKTKLKKNGSTLDFCIHLQEFIELVRKNQSSEAIAHARKHLNGPVPEQHLSEFQSAMGLLVLSQRSRQELNNEYQTLLDENRWNKLIDQFRLDMFKLNQMGQQSKFTAVLQSGLSALKTPTCFDKVSSVKNPNCPVCNVHLKTTAKVLPYAHCSVSKLICAQSREPINESNPPLMLPNGYVYGSRTLQAMAAVNNGKVTCPRTKETYDLSQAEKVYIILKPAGYWFKQRGYTDSALDRRTATTTGQMLYQIVDPRPAQIDFTDNLPPTPPAPSVVAANRRRETYNNRYSEHDNRNIIQNYGEYFGRGFGKRLIPQSARHRQEWSLAHDPLPLHPDRSVTQRDYRGLPTLENQRLSSTSMLTHARQKSSGSWMRSCYDDYGRDIEHIPNELIYRDDYKRMPIHPWHY</sequence>
<keyword evidence="7" id="KW-0862">Zinc</keyword>
<keyword evidence="11" id="KW-0175">Coiled coil</keyword>
<comment type="subcellular location">
    <subcellularLocation>
        <location evidence="2">Cytoplasm</location>
    </subcellularLocation>
    <subcellularLocation>
        <location evidence="1">Nucleus matrix</location>
    </subcellularLocation>
</comment>
<evidence type="ECO:0000256" key="7">
    <source>
        <dbReference type="ARBA" id="ARBA00022833"/>
    </source>
</evidence>
<protein>
    <recommendedName>
        <fullName evidence="3">E3 ubiquitin-protein transferase MAEA</fullName>
    </recommendedName>
    <alternativeName>
        <fullName evidence="9">Macrophage erythroblast attacher</fullName>
    </alternativeName>
</protein>
<feature type="domain" description="CTLH" evidence="12">
    <location>
        <begin position="185"/>
        <end position="242"/>
    </location>
</feature>
<evidence type="ECO:0000256" key="6">
    <source>
        <dbReference type="ARBA" id="ARBA00022771"/>
    </source>
</evidence>
<evidence type="ECO:0000313" key="14">
    <source>
        <dbReference type="EMBL" id="CAF0759906.1"/>
    </source>
</evidence>
<dbReference type="InterPro" id="IPR044063">
    <property type="entry name" value="ZF_RING_GID"/>
</dbReference>
<dbReference type="CDD" id="cd16659">
    <property type="entry name" value="RING-Ubox_Emp"/>
    <property type="match status" value="1"/>
</dbReference>
<name>A0A813PSJ2_ADIRI</name>